<dbReference type="PIRSF" id="PIRSF038922">
    <property type="entry name" value="SRP72"/>
    <property type="match status" value="1"/>
</dbReference>
<dbReference type="eggNOG" id="KOG2376">
    <property type="taxonomic scope" value="Eukaryota"/>
</dbReference>
<dbReference type="PANTHER" id="PTHR14094:SF9">
    <property type="entry name" value="SIGNAL RECOGNITION PARTICLE SUBUNIT SRP72"/>
    <property type="match status" value="1"/>
</dbReference>
<dbReference type="SUPFAM" id="SSF48452">
    <property type="entry name" value="TPR-like"/>
    <property type="match status" value="1"/>
</dbReference>
<dbReference type="InterPro" id="IPR011990">
    <property type="entry name" value="TPR-like_helical_dom_sf"/>
</dbReference>
<dbReference type="Proteomes" id="UP000002630">
    <property type="component" value="Linkage Group LG26"/>
</dbReference>
<feature type="region of interest" description="Disordered" evidence="2">
    <location>
        <begin position="611"/>
        <end position="655"/>
    </location>
</feature>
<dbReference type="AlphaFoldDB" id="D7FJ93"/>
<comment type="function">
    <text evidence="1">Component of the signal recognition particle (SRP) complex, a ribonucleoprotein complex that mediates the cotranslational targeting of secretory and membrane proteins to the endoplasmic reticulum (ER).</text>
</comment>
<evidence type="ECO:0000256" key="1">
    <source>
        <dbReference type="PIRNR" id="PIRNR038922"/>
    </source>
</evidence>
<evidence type="ECO:0000256" key="2">
    <source>
        <dbReference type="SAM" id="MobiDB-lite"/>
    </source>
</evidence>
<keyword evidence="1" id="KW-0687">Ribonucleoprotein</keyword>
<dbReference type="GO" id="GO:0006614">
    <property type="term" value="P:SRP-dependent cotranslational protein targeting to membrane"/>
    <property type="evidence" value="ECO:0007669"/>
    <property type="project" value="UniProtKB-UniRule"/>
</dbReference>
<dbReference type="OMA" id="NDMKVLA"/>
<dbReference type="GO" id="GO:0043022">
    <property type="term" value="F:ribosome binding"/>
    <property type="evidence" value="ECO:0007669"/>
    <property type="project" value="TreeGrafter"/>
</dbReference>
<gene>
    <name evidence="3" type="ORF">Esi_0130_0029</name>
</gene>
<dbReference type="OrthoDB" id="5421607at2759"/>
<evidence type="ECO:0000313" key="4">
    <source>
        <dbReference type="Proteomes" id="UP000002630"/>
    </source>
</evidence>
<accession>D7FJ93</accession>
<sequence length="694" mass="74138">MEVDGVAEVVVTESQRVWREVRACLQNEDFDKAVQLCNTVRSKSPDDIDAIRVKCLCLIHQDKYDKALQSASGKHKAVLSPERAYCLFRLGRLEEALEVSRAGESGVSGGGDSKRARALRHLEAQALYRLGRHGEAAEVYCSIAEDEERRTGGGGFPPVSVNVAAAYAGAGCGEKALGALSVEEAMEEEGAPWELLYNLGTALVQRRGGAGDDTAAAESCLQQAEEACRESLVALGHSDAEAADEASMVRSQLAYAASRAGKTAAAAEQLNQVVRSRPSDPAVSLVSTANLAALGGYKDQQEALKRLKAAMSEKSEKGLLSKQLEACRFNKCLLLLQCGKTEECRDELEAVRSAYPNSDLGPRIEAALLSKRGKGGEASSVLKAHLAKAKPGSKEEVSLKLCVAQLYATENDLTLAAETLEGVGGAVSGTPAAASALAGLYLGMGDTEKAAAVVVRAAEAASRGDHDLEGDEQARALLGMADWLHDQGFHRQAADTYQKLLRLGAELDGDLRIQAQASLVIAYSYFDSGKSEEEASKLPYNADFGSIEGLDPLALEMTELPRSSKARKLVLVDKASQKAERRQNKRDPEAILKKRAKKRAKYIAKLVEDGKIDPTKPVPKPDPERWIPRSHRAYGKRGRKRNKFVGAQGSGDGAAKDTAKLDALARAQAKQAASEKAAVLPPGVAIGKRGGKRR</sequence>
<name>D7FJ93_ECTSI</name>
<dbReference type="STRING" id="2880.D7FJ93"/>
<dbReference type="GO" id="GO:0005786">
    <property type="term" value="C:signal recognition particle, endoplasmic reticulum targeting"/>
    <property type="evidence" value="ECO:0007669"/>
    <property type="project" value="UniProtKB-UniRule"/>
</dbReference>
<protein>
    <recommendedName>
        <fullName evidence="1">Signal recognition particle subunit SRP72</fullName>
    </recommendedName>
</protein>
<dbReference type="EMBL" id="FN649751">
    <property type="protein sequence ID" value="CBJ28999.1"/>
    <property type="molecule type" value="Genomic_DNA"/>
</dbReference>
<proteinExistence type="inferred from homology"/>
<feature type="compositionally biased region" description="Basic and acidic residues" evidence="2">
    <location>
        <begin position="611"/>
        <end position="627"/>
    </location>
</feature>
<comment type="subcellular location">
    <subcellularLocation>
        <location evidence="1">Cytoplasm</location>
    </subcellularLocation>
</comment>
<dbReference type="InParanoid" id="D7FJ93"/>
<dbReference type="InterPro" id="IPR026270">
    <property type="entry name" value="SRP72"/>
</dbReference>
<dbReference type="EMBL" id="FN647939">
    <property type="protein sequence ID" value="CBJ28999.1"/>
    <property type="molecule type" value="Genomic_DNA"/>
</dbReference>
<dbReference type="PANTHER" id="PTHR14094">
    <property type="entry name" value="SIGNAL RECOGNITION PARTICLE 72"/>
    <property type="match status" value="1"/>
</dbReference>
<dbReference type="SUPFAM" id="SSF81901">
    <property type="entry name" value="HCP-like"/>
    <property type="match status" value="1"/>
</dbReference>
<comment type="similarity">
    <text evidence="1">Belongs to the SRP72 family.</text>
</comment>
<reference evidence="3 4" key="1">
    <citation type="journal article" date="2010" name="Nature">
        <title>The Ectocarpus genome and the independent evolution of multicellularity in brown algae.</title>
        <authorList>
            <person name="Cock J.M."/>
            <person name="Sterck L."/>
            <person name="Rouze P."/>
            <person name="Scornet D."/>
            <person name="Allen A.E."/>
            <person name="Amoutzias G."/>
            <person name="Anthouard V."/>
            <person name="Artiguenave F."/>
            <person name="Aury J.M."/>
            <person name="Badger J.H."/>
            <person name="Beszteri B."/>
            <person name="Billiau K."/>
            <person name="Bonnet E."/>
            <person name="Bothwell J.H."/>
            <person name="Bowler C."/>
            <person name="Boyen C."/>
            <person name="Brownlee C."/>
            <person name="Carrano C.J."/>
            <person name="Charrier B."/>
            <person name="Cho G.Y."/>
            <person name="Coelho S.M."/>
            <person name="Collen J."/>
            <person name="Corre E."/>
            <person name="Da Silva C."/>
            <person name="Delage L."/>
            <person name="Delaroque N."/>
            <person name="Dittami S.M."/>
            <person name="Doulbeau S."/>
            <person name="Elias M."/>
            <person name="Farnham G."/>
            <person name="Gachon C.M."/>
            <person name="Gschloessl B."/>
            <person name="Heesch S."/>
            <person name="Jabbari K."/>
            <person name="Jubin C."/>
            <person name="Kawai H."/>
            <person name="Kimura K."/>
            <person name="Kloareg B."/>
            <person name="Kupper F.C."/>
            <person name="Lang D."/>
            <person name="Le Bail A."/>
            <person name="Leblanc C."/>
            <person name="Lerouge P."/>
            <person name="Lohr M."/>
            <person name="Lopez P.J."/>
            <person name="Martens C."/>
            <person name="Maumus F."/>
            <person name="Michel G."/>
            <person name="Miranda-Saavedra D."/>
            <person name="Morales J."/>
            <person name="Moreau H."/>
            <person name="Motomura T."/>
            <person name="Nagasato C."/>
            <person name="Napoli C.A."/>
            <person name="Nelson D.R."/>
            <person name="Nyvall-Collen P."/>
            <person name="Peters A.F."/>
            <person name="Pommier C."/>
            <person name="Potin P."/>
            <person name="Poulain J."/>
            <person name="Quesneville H."/>
            <person name="Read B."/>
            <person name="Rensing S.A."/>
            <person name="Ritter A."/>
            <person name="Rousvoal S."/>
            <person name="Samanta M."/>
            <person name="Samson G."/>
            <person name="Schroeder D.C."/>
            <person name="Segurens B."/>
            <person name="Strittmatter M."/>
            <person name="Tonon T."/>
            <person name="Tregear J.W."/>
            <person name="Valentin K."/>
            <person name="von Dassow P."/>
            <person name="Yamagishi T."/>
            <person name="Van de Peer Y."/>
            <person name="Wincker P."/>
        </authorList>
    </citation>
    <scope>NUCLEOTIDE SEQUENCE [LARGE SCALE GENOMIC DNA]</scope>
    <source>
        <strain evidence="4">Ec32 / CCAP1310/4</strain>
    </source>
</reference>
<keyword evidence="1" id="KW-0733">Signal recognition particle</keyword>
<evidence type="ECO:0000313" key="3">
    <source>
        <dbReference type="EMBL" id="CBJ28999.1"/>
    </source>
</evidence>
<dbReference type="Gene3D" id="1.25.40.10">
    <property type="entry name" value="Tetratricopeptide repeat domain"/>
    <property type="match status" value="3"/>
</dbReference>
<organism evidence="3 4">
    <name type="scientific">Ectocarpus siliculosus</name>
    <name type="common">Brown alga</name>
    <name type="synonym">Conferva siliculosa</name>
    <dbReference type="NCBI Taxonomy" id="2880"/>
    <lineage>
        <taxon>Eukaryota</taxon>
        <taxon>Sar</taxon>
        <taxon>Stramenopiles</taxon>
        <taxon>Ochrophyta</taxon>
        <taxon>PX clade</taxon>
        <taxon>Phaeophyceae</taxon>
        <taxon>Ectocarpales</taxon>
        <taxon>Ectocarpaceae</taxon>
        <taxon>Ectocarpus</taxon>
    </lineage>
</organism>
<keyword evidence="4" id="KW-1185">Reference proteome</keyword>
<keyword evidence="1" id="KW-0963">Cytoplasm</keyword>
<feature type="compositionally biased region" description="Basic residues" evidence="2">
    <location>
        <begin position="628"/>
        <end position="643"/>
    </location>
</feature>
<dbReference type="GO" id="GO:0008312">
    <property type="term" value="F:7S RNA binding"/>
    <property type="evidence" value="ECO:0007669"/>
    <property type="project" value="TreeGrafter"/>
</dbReference>